<evidence type="ECO:0000313" key="8">
    <source>
        <dbReference type="Proteomes" id="UP000003100"/>
    </source>
</evidence>
<dbReference type="GO" id="GO:0008478">
    <property type="term" value="F:pyridoxal kinase activity"/>
    <property type="evidence" value="ECO:0007669"/>
    <property type="project" value="UniProtKB-EC"/>
</dbReference>
<keyword evidence="5" id="KW-0067">ATP-binding</keyword>
<organism evidence="7 8">
    <name type="scientific">Blautia hydrogenotrophica (strain DSM 10507 / JCM 14656 / S5a33)</name>
    <name type="common">Ruminococcus hydrogenotrophicus</name>
    <dbReference type="NCBI Taxonomy" id="476272"/>
    <lineage>
        <taxon>Bacteria</taxon>
        <taxon>Bacillati</taxon>
        <taxon>Bacillota</taxon>
        <taxon>Clostridia</taxon>
        <taxon>Lachnospirales</taxon>
        <taxon>Lachnospiraceae</taxon>
        <taxon>Blautia</taxon>
    </lineage>
</organism>
<name>C0CQ90_BLAHS</name>
<dbReference type="GO" id="GO:0005829">
    <property type="term" value="C:cytosol"/>
    <property type="evidence" value="ECO:0007669"/>
    <property type="project" value="TreeGrafter"/>
</dbReference>
<evidence type="ECO:0000256" key="2">
    <source>
        <dbReference type="ARBA" id="ARBA00022679"/>
    </source>
</evidence>
<reference evidence="7 8" key="1">
    <citation type="submission" date="2009-01" db="EMBL/GenBank/DDBJ databases">
        <authorList>
            <person name="Fulton L."/>
            <person name="Clifton S."/>
            <person name="Fulton B."/>
            <person name="Xu J."/>
            <person name="Minx P."/>
            <person name="Pepin K.H."/>
            <person name="Johnson M."/>
            <person name="Bhonagiri V."/>
            <person name="Nash W.E."/>
            <person name="Mardis E.R."/>
            <person name="Wilson R.K."/>
        </authorList>
    </citation>
    <scope>NUCLEOTIDE SEQUENCE [LARGE SCALE GENOMIC DNA]</scope>
    <source>
        <strain evidence="8">DSM 10507 / JCM 14656 / S5a33</strain>
    </source>
</reference>
<keyword evidence="2" id="KW-0808">Transferase</keyword>
<dbReference type="Proteomes" id="UP000003100">
    <property type="component" value="Unassembled WGS sequence"/>
</dbReference>
<sequence>MKPTMKRVAAIHDLSGFGRASLCSIIPTLSAMGVQVCPVPTAILSTHSGDFENYTFQDLTDTIPAYMAHWKQLGLEFDCIYSGFLGSPKQTQIVADIFDDFATEDTLVVVDPVMGDNGDLYSSIPETMIPQMRKLIGKADIIVPNYTEAAMLLGREMERQQTDEELKEWLRELADLGPGTVMITSAPDMEKPEMMNVIAYERESGTYWKVASRLLHDYYPGTGDVFASVLIGSLLRGESLPEAIDWAAQFVSQCIKVSSGYDYERRDGVQLERVLPLLHQDHLVNGYERF</sequence>
<dbReference type="EMBL" id="ACBZ01000165">
    <property type="protein sequence ID" value="EEG48057.1"/>
    <property type="molecule type" value="Genomic_DNA"/>
</dbReference>
<dbReference type="InterPro" id="IPR004625">
    <property type="entry name" value="PyrdxlKinase"/>
</dbReference>
<feature type="domain" description="Pyridoxamine kinase/Phosphomethylpyrimidine kinase" evidence="6">
    <location>
        <begin position="27"/>
        <end position="258"/>
    </location>
</feature>
<dbReference type="GeneID" id="86822426"/>
<dbReference type="Gene3D" id="3.40.1190.20">
    <property type="match status" value="1"/>
</dbReference>
<accession>C0CQ90</accession>
<dbReference type="HOGENOM" id="CLU_046496_2_0_9"/>
<gene>
    <name evidence="7" type="ORF">RUMHYD_03043</name>
</gene>
<dbReference type="NCBIfam" id="NF005491">
    <property type="entry name" value="PRK07105.1"/>
    <property type="match status" value="1"/>
</dbReference>
<dbReference type="RefSeq" id="WP_005950887.1">
    <property type="nucleotide sequence ID" value="NZ_CP136423.1"/>
</dbReference>
<protein>
    <recommendedName>
        <fullName evidence="1">pyridoxal kinase</fullName>
        <ecNumber evidence="1">2.7.1.35</ecNumber>
    </recommendedName>
</protein>
<dbReference type="InterPro" id="IPR029056">
    <property type="entry name" value="Ribokinase-like"/>
</dbReference>
<dbReference type="AlphaFoldDB" id="C0CQ90"/>
<dbReference type="CDD" id="cd01173">
    <property type="entry name" value="pyridoxal_pyridoxamine_kinase"/>
    <property type="match status" value="1"/>
</dbReference>
<dbReference type="EC" id="2.7.1.35" evidence="1"/>
<reference evidence="7 8" key="2">
    <citation type="submission" date="2009-02" db="EMBL/GenBank/DDBJ databases">
        <title>Draft genome sequence of Blautia hydrogenotrophica DSM 10507 (Ruminococcus hydrogenotrophicus DSM 10507).</title>
        <authorList>
            <person name="Sudarsanam P."/>
            <person name="Ley R."/>
            <person name="Guruge J."/>
            <person name="Turnbaugh P.J."/>
            <person name="Mahowald M."/>
            <person name="Liep D."/>
            <person name="Gordon J."/>
        </authorList>
    </citation>
    <scope>NUCLEOTIDE SEQUENCE [LARGE SCALE GENOMIC DNA]</scope>
    <source>
        <strain evidence="8">DSM 10507 / JCM 14656 / S5a33</strain>
    </source>
</reference>
<dbReference type="eggNOG" id="COG2240">
    <property type="taxonomic scope" value="Bacteria"/>
</dbReference>
<evidence type="ECO:0000256" key="5">
    <source>
        <dbReference type="ARBA" id="ARBA00022840"/>
    </source>
</evidence>
<evidence type="ECO:0000256" key="1">
    <source>
        <dbReference type="ARBA" id="ARBA00012104"/>
    </source>
</evidence>
<evidence type="ECO:0000259" key="6">
    <source>
        <dbReference type="Pfam" id="PF08543"/>
    </source>
</evidence>
<dbReference type="PATRIC" id="fig|476272.21.peg.1177"/>
<keyword evidence="3" id="KW-0547">Nucleotide-binding</keyword>
<dbReference type="PANTHER" id="PTHR10534">
    <property type="entry name" value="PYRIDOXAL KINASE"/>
    <property type="match status" value="1"/>
</dbReference>
<dbReference type="GO" id="GO:0009443">
    <property type="term" value="P:pyridoxal 5'-phosphate salvage"/>
    <property type="evidence" value="ECO:0007669"/>
    <property type="project" value="InterPro"/>
</dbReference>
<dbReference type="Pfam" id="PF08543">
    <property type="entry name" value="Phos_pyr_kin"/>
    <property type="match status" value="1"/>
</dbReference>
<evidence type="ECO:0000256" key="3">
    <source>
        <dbReference type="ARBA" id="ARBA00022741"/>
    </source>
</evidence>
<keyword evidence="8" id="KW-1185">Reference proteome</keyword>
<dbReference type="InterPro" id="IPR013749">
    <property type="entry name" value="PM/HMP-P_kinase-1"/>
</dbReference>
<evidence type="ECO:0000256" key="4">
    <source>
        <dbReference type="ARBA" id="ARBA00022777"/>
    </source>
</evidence>
<keyword evidence="4" id="KW-0418">Kinase</keyword>
<dbReference type="GO" id="GO:0005524">
    <property type="term" value="F:ATP binding"/>
    <property type="evidence" value="ECO:0007669"/>
    <property type="project" value="UniProtKB-KW"/>
</dbReference>
<evidence type="ECO:0000313" key="7">
    <source>
        <dbReference type="EMBL" id="EEG48057.1"/>
    </source>
</evidence>
<proteinExistence type="predicted"/>
<dbReference type="PANTHER" id="PTHR10534:SF2">
    <property type="entry name" value="PYRIDOXAL KINASE"/>
    <property type="match status" value="1"/>
</dbReference>
<comment type="caution">
    <text evidence="7">The sequence shown here is derived from an EMBL/GenBank/DDBJ whole genome shotgun (WGS) entry which is preliminary data.</text>
</comment>
<dbReference type="SUPFAM" id="SSF53613">
    <property type="entry name" value="Ribokinase-like"/>
    <property type="match status" value="1"/>
</dbReference>